<dbReference type="AlphaFoldDB" id="A0AAW1SQW3"/>
<feature type="region of interest" description="Disordered" evidence="1">
    <location>
        <begin position="547"/>
        <end position="662"/>
    </location>
</feature>
<dbReference type="Proteomes" id="UP001485043">
    <property type="component" value="Unassembled WGS sequence"/>
</dbReference>
<accession>A0AAW1SQW3</accession>
<feature type="region of interest" description="Disordered" evidence="1">
    <location>
        <begin position="128"/>
        <end position="166"/>
    </location>
</feature>
<organism evidence="2 3">
    <name type="scientific">Apatococcus fuscideae</name>
    <dbReference type="NCBI Taxonomy" id="2026836"/>
    <lineage>
        <taxon>Eukaryota</taxon>
        <taxon>Viridiplantae</taxon>
        <taxon>Chlorophyta</taxon>
        <taxon>core chlorophytes</taxon>
        <taxon>Trebouxiophyceae</taxon>
        <taxon>Chlorellales</taxon>
        <taxon>Chlorellaceae</taxon>
        <taxon>Apatococcus</taxon>
    </lineage>
</organism>
<feature type="region of interest" description="Disordered" evidence="1">
    <location>
        <begin position="461"/>
        <end position="490"/>
    </location>
</feature>
<protein>
    <submittedName>
        <fullName evidence="2">Uncharacterized protein</fullName>
    </submittedName>
</protein>
<feature type="region of interest" description="Disordered" evidence="1">
    <location>
        <begin position="226"/>
        <end position="273"/>
    </location>
</feature>
<evidence type="ECO:0000313" key="2">
    <source>
        <dbReference type="EMBL" id="KAK9854185.1"/>
    </source>
</evidence>
<sequence>MAEAIKTSLPFVVDELFSVSTIDVVRSVSADKLKSALQWLVEGVQKLQGDQTVLRQDLAELFPQVAAFSKGPFVAHLDTQVPAEQKPPNSLLRAKSSLQKTAQDLGPLVGELADLQQRIQILEAASTAGPAEAATNGPQQDAQQQAQMVSERQDPSLQTDQQRDPQNADRIKALEEEVTRLSAALEGLTSRGSGAQSAIKVSDDFHADDASKPEALTETLQVSAQAFRPQAQAQPTSRSHASSYLPEDAAPERRPSAARSQPGDAGSGDKSQSDAWLEDQFGQLRAMLAGKADAQGLMALQAIVARKAESDDLHRLQASMPYPAGHAAAAELATVRVTDKLDAGQRLIVERALLPQQQAVWIQRPKTGASGGANSGDGQESVTVEQLAASLQTVAAVTHAMALGPPTQATSASSLAQRRQGSISKGLLEAPPALESLPLVDITAALGNALDAGCIQEKQDRPFGRRKANEAVTNRPAANANGAPSKETDKQIRALRTELALLKKRLEEMPMQLILPPADGDFAILASRPIMGYKCMACDRPLAHLEDKSGPAVSSNFLPARPGVDARRMGNAKVEEGRGRSGPTRADSPEREHAASVGGTPDDARSVHGLPMEKHAVAGKSVPGQELGPQLPKGGWRSKSPYEEHQHPHPRTSPASLGSTAT</sequence>
<proteinExistence type="predicted"/>
<dbReference type="EMBL" id="JALJOV010001115">
    <property type="protein sequence ID" value="KAK9854185.1"/>
    <property type="molecule type" value="Genomic_DNA"/>
</dbReference>
<feature type="compositionally biased region" description="Basic and acidic residues" evidence="1">
    <location>
        <begin position="602"/>
        <end position="616"/>
    </location>
</feature>
<comment type="caution">
    <text evidence="2">The sequence shown here is derived from an EMBL/GenBank/DDBJ whole genome shotgun (WGS) entry which is preliminary data.</text>
</comment>
<evidence type="ECO:0000313" key="3">
    <source>
        <dbReference type="Proteomes" id="UP001485043"/>
    </source>
</evidence>
<feature type="compositionally biased region" description="Low complexity" evidence="1">
    <location>
        <begin position="128"/>
        <end position="147"/>
    </location>
</feature>
<feature type="compositionally biased region" description="Basic and acidic residues" evidence="1">
    <location>
        <begin position="564"/>
        <end position="579"/>
    </location>
</feature>
<feature type="compositionally biased region" description="Polar residues" evidence="1">
    <location>
        <begin position="653"/>
        <end position="662"/>
    </location>
</feature>
<keyword evidence="3" id="KW-1185">Reference proteome</keyword>
<gene>
    <name evidence="2" type="ORF">WJX84_012270</name>
</gene>
<evidence type="ECO:0000256" key="1">
    <source>
        <dbReference type="SAM" id="MobiDB-lite"/>
    </source>
</evidence>
<reference evidence="2 3" key="1">
    <citation type="journal article" date="2024" name="Nat. Commun.">
        <title>Phylogenomics reveals the evolutionary origins of lichenization in chlorophyte algae.</title>
        <authorList>
            <person name="Puginier C."/>
            <person name="Libourel C."/>
            <person name="Otte J."/>
            <person name="Skaloud P."/>
            <person name="Haon M."/>
            <person name="Grisel S."/>
            <person name="Petersen M."/>
            <person name="Berrin J.G."/>
            <person name="Delaux P.M."/>
            <person name="Dal Grande F."/>
            <person name="Keller J."/>
        </authorList>
    </citation>
    <scope>NUCLEOTIDE SEQUENCE [LARGE SCALE GENOMIC DNA]</scope>
    <source>
        <strain evidence="2 3">SAG 2523</strain>
    </source>
</reference>
<name>A0AAW1SQW3_9CHLO</name>
<feature type="compositionally biased region" description="Low complexity" evidence="1">
    <location>
        <begin position="226"/>
        <end position="235"/>
    </location>
</feature>